<keyword evidence="5" id="KW-0539">Nucleus</keyword>
<organism evidence="8 9">
    <name type="scientific">Canna indica</name>
    <name type="common">Indian-shot</name>
    <dbReference type="NCBI Taxonomy" id="4628"/>
    <lineage>
        <taxon>Eukaryota</taxon>
        <taxon>Viridiplantae</taxon>
        <taxon>Streptophyta</taxon>
        <taxon>Embryophyta</taxon>
        <taxon>Tracheophyta</taxon>
        <taxon>Spermatophyta</taxon>
        <taxon>Magnoliopsida</taxon>
        <taxon>Liliopsida</taxon>
        <taxon>Zingiberales</taxon>
        <taxon>Cannaceae</taxon>
        <taxon>Canna</taxon>
    </lineage>
</organism>
<evidence type="ECO:0000256" key="3">
    <source>
        <dbReference type="ARBA" id="ARBA00023125"/>
    </source>
</evidence>
<evidence type="ECO:0000256" key="4">
    <source>
        <dbReference type="ARBA" id="ARBA00023163"/>
    </source>
</evidence>
<dbReference type="GO" id="GO:0003677">
    <property type="term" value="F:DNA binding"/>
    <property type="evidence" value="ECO:0007669"/>
    <property type="project" value="UniProtKB-KW"/>
</dbReference>
<dbReference type="SUPFAM" id="SSF101941">
    <property type="entry name" value="NAC domain"/>
    <property type="match status" value="1"/>
</dbReference>
<dbReference type="GO" id="GO:0005634">
    <property type="term" value="C:nucleus"/>
    <property type="evidence" value="ECO:0007669"/>
    <property type="project" value="UniProtKB-SubCell"/>
</dbReference>
<dbReference type="PANTHER" id="PTHR31744">
    <property type="entry name" value="PROTEIN CUP-SHAPED COTYLEDON 2-RELATED"/>
    <property type="match status" value="1"/>
</dbReference>
<keyword evidence="3" id="KW-0238">DNA-binding</keyword>
<dbReference type="PROSITE" id="PS51005">
    <property type="entry name" value="NAC"/>
    <property type="match status" value="1"/>
</dbReference>
<evidence type="ECO:0000256" key="5">
    <source>
        <dbReference type="ARBA" id="ARBA00023242"/>
    </source>
</evidence>
<dbReference type="FunFam" id="2.170.150.80:FF:000002">
    <property type="entry name" value="Nac domain-containing protein 86"/>
    <property type="match status" value="1"/>
</dbReference>
<dbReference type="Gene3D" id="2.170.150.80">
    <property type="entry name" value="NAC domain"/>
    <property type="match status" value="1"/>
</dbReference>
<dbReference type="PANTHER" id="PTHR31744:SF210">
    <property type="entry name" value="NAC DOMAIN-CONTAINING PROTEIN 86-LIKE"/>
    <property type="match status" value="1"/>
</dbReference>
<protein>
    <submittedName>
        <fullName evidence="8">NAC domain-containing protein</fullName>
    </submittedName>
</protein>
<feature type="compositionally biased region" description="Polar residues" evidence="6">
    <location>
        <begin position="594"/>
        <end position="611"/>
    </location>
</feature>
<keyword evidence="9" id="KW-1185">Reference proteome</keyword>
<reference evidence="8 9" key="1">
    <citation type="submission" date="2023-10" db="EMBL/GenBank/DDBJ databases">
        <title>Chromosome-scale genome assembly provides insights into flower coloration mechanisms of Canna indica.</title>
        <authorList>
            <person name="Li C."/>
        </authorList>
    </citation>
    <scope>NUCLEOTIDE SEQUENCE [LARGE SCALE GENOMIC DNA]</scope>
    <source>
        <tissue evidence="8">Flower</tissue>
    </source>
</reference>
<proteinExistence type="predicted"/>
<evidence type="ECO:0000259" key="7">
    <source>
        <dbReference type="PROSITE" id="PS51005"/>
    </source>
</evidence>
<keyword evidence="4" id="KW-0804">Transcription</keyword>
<accession>A0AAQ3JMP3</accession>
<gene>
    <name evidence="8" type="ORF">Cni_G01470</name>
</gene>
<evidence type="ECO:0000256" key="6">
    <source>
        <dbReference type="SAM" id="MobiDB-lite"/>
    </source>
</evidence>
<name>A0AAQ3JMP3_9LILI</name>
<evidence type="ECO:0000313" key="8">
    <source>
        <dbReference type="EMBL" id="WOK92778.1"/>
    </source>
</evidence>
<feature type="region of interest" description="Disordered" evidence="6">
    <location>
        <begin position="569"/>
        <end position="611"/>
    </location>
</feature>
<feature type="domain" description="NAC" evidence="7">
    <location>
        <begin position="19"/>
        <end position="169"/>
    </location>
</feature>
<dbReference type="AlphaFoldDB" id="A0AAQ3JMP3"/>
<feature type="region of interest" description="Disordered" evidence="6">
    <location>
        <begin position="513"/>
        <end position="532"/>
    </location>
</feature>
<dbReference type="InterPro" id="IPR003441">
    <property type="entry name" value="NAC-dom"/>
</dbReference>
<evidence type="ECO:0000256" key="2">
    <source>
        <dbReference type="ARBA" id="ARBA00023015"/>
    </source>
</evidence>
<dbReference type="Pfam" id="PF02365">
    <property type="entry name" value="NAM"/>
    <property type="match status" value="1"/>
</dbReference>
<dbReference type="InterPro" id="IPR036093">
    <property type="entry name" value="NAC_dom_sf"/>
</dbReference>
<dbReference type="Proteomes" id="UP001327560">
    <property type="component" value="Chromosome 1"/>
</dbReference>
<keyword evidence="2" id="KW-0805">Transcription regulation</keyword>
<evidence type="ECO:0000313" key="9">
    <source>
        <dbReference type="Proteomes" id="UP001327560"/>
    </source>
</evidence>
<evidence type="ECO:0000256" key="1">
    <source>
        <dbReference type="ARBA" id="ARBA00004123"/>
    </source>
</evidence>
<sequence length="777" mass="86179">MNAVVNSSASPPIPEAALLAPGFRFRPTDEELVSYYLKRRVIGRPLRVDAIGEVDLYKFEPCELPGLSLLRSRDLEWYFFSPLDRKYASRSRTNRATAHGYWKTTGKDRPVCCGGRVVGMKKTLVYHSGRAPHGTRTNWIMHEYRLLDEKLAKSGVPQDAYVVCRIFQKSGAGPQNGAQYGAPFVEEEWDDVDEKAADALPIISDGAHEKINYIHDEDYLEVDDILQRQDMNDQQERAAKLVDNVGPGDDDCSGDPTIFLDEILKDSSFVDDVVDCIHRSELQSSTSLANEKGEQILWKELNFPSQVDECIEINELQDAENMDHHSNEDFVYSLGASHYLNFADGGGSGSLQELEAEFFDATDLIPDRQNMLVVPPVAEINDQQDAGNMDHHSTEDFVYSWGLSDSLNFVGDWSDNLQELEAEFFDATDVTPDKQKLLLLPSVENNINEPVDSLNCLTNGCGSHQQTQGITNSSILDPLTSEFGNDFLMYFDALENDSQYDYIGFPESLQHGSPSSFSDYAATRGSEETEDNPLEEEFALMMTCDEPDEEFDLEIATIRELMAIQSASEEEPYCPKWDSSEESEPNSKVDGGNDPTSRATPQLPTTNVGGSASSILLVSDNQLKNKDQNIPVMPGADCTVSADSNKANRSRLVNMLDISAPPAFASEFPPSLGKYGQISGTYQAGRLHVSSGLIHLHDLAVASNAEDWSLHKKGTADLLLSYSIAENTGRESAGFRPFRKIQDWTASLLLRGGCYQFFLSTLVLTVGYKVGMCIYGK</sequence>
<dbReference type="GO" id="GO:0006355">
    <property type="term" value="P:regulation of DNA-templated transcription"/>
    <property type="evidence" value="ECO:0007669"/>
    <property type="project" value="InterPro"/>
</dbReference>
<dbReference type="EMBL" id="CP136890">
    <property type="protein sequence ID" value="WOK92778.1"/>
    <property type="molecule type" value="Genomic_DNA"/>
</dbReference>
<comment type="subcellular location">
    <subcellularLocation>
        <location evidence="1">Nucleus</location>
    </subcellularLocation>
</comment>